<protein>
    <submittedName>
        <fullName evidence="3">Uncharacterized protein</fullName>
    </submittedName>
</protein>
<sequence length="212" mass="24446">MSNLGIKNSLVNEMARKFETIARSNSSDSSNSNTGLSYANKGKRHSNDNLEELGHHIKPNSGQIAFQQVKKINNFTVTKHQDDRKNFDFDSDEINFTIKSTDSKKQSTVKRKSGAEFLKKNDDTDSCSDNAQLSSQVKQLRDQLEQINDELLDLKKKYQEFQLETETNEKIRNQQVEKLKKKIDYLLKLSFSNTFSKSVDEDHDQSEQIIKF</sequence>
<dbReference type="OrthoDB" id="10503308at2759"/>
<feature type="compositionally biased region" description="Basic and acidic residues" evidence="2">
    <location>
        <begin position="45"/>
        <end position="55"/>
    </location>
</feature>
<keyword evidence="1" id="KW-0175">Coiled coil</keyword>
<keyword evidence="4" id="KW-1185">Reference proteome</keyword>
<feature type="region of interest" description="Disordered" evidence="2">
    <location>
        <begin position="21"/>
        <end position="55"/>
    </location>
</feature>
<dbReference type="AlphaFoldDB" id="A0A3M7RII4"/>
<evidence type="ECO:0000256" key="1">
    <source>
        <dbReference type="SAM" id="Coils"/>
    </source>
</evidence>
<name>A0A3M7RII4_BRAPC</name>
<comment type="caution">
    <text evidence="3">The sequence shown here is derived from an EMBL/GenBank/DDBJ whole genome shotgun (WGS) entry which is preliminary data.</text>
</comment>
<organism evidence="3 4">
    <name type="scientific">Brachionus plicatilis</name>
    <name type="common">Marine rotifer</name>
    <name type="synonym">Brachionus muelleri</name>
    <dbReference type="NCBI Taxonomy" id="10195"/>
    <lineage>
        <taxon>Eukaryota</taxon>
        <taxon>Metazoa</taxon>
        <taxon>Spiralia</taxon>
        <taxon>Gnathifera</taxon>
        <taxon>Rotifera</taxon>
        <taxon>Eurotatoria</taxon>
        <taxon>Monogononta</taxon>
        <taxon>Pseudotrocha</taxon>
        <taxon>Ploima</taxon>
        <taxon>Brachionidae</taxon>
        <taxon>Brachionus</taxon>
    </lineage>
</organism>
<evidence type="ECO:0000313" key="3">
    <source>
        <dbReference type="EMBL" id="RNA23098.1"/>
    </source>
</evidence>
<dbReference type="Proteomes" id="UP000276133">
    <property type="component" value="Unassembled WGS sequence"/>
</dbReference>
<feature type="coiled-coil region" evidence="1">
    <location>
        <begin position="130"/>
        <end position="164"/>
    </location>
</feature>
<accession>A0A3M7RII4</accession>
<reference evidence="3 4" key="1">
    <citation type="journal article" date="2018" name="Sci. Rep.">
        <title>Genomic signatures of local adaptation to the degree of environmental predictability in rotifers.</title>
        <authorList>
            <person name="Franch-Gras L."/>
            <person name="Hahn C."/>
            <person name="Garcia-Roger E.M."/>
            <person name="Carmona M.J."/>
            <person name="Serra M."/>
            <person name="Gomez A."/>
        </authorList>
    </citation>
    <scope>NUCLEOTIDE SEQUENCE [LARGE SCALE GENOMIC DNA]</scope>
    <source>
        <strain evidence="3">HYR1</strain>
    </source>
</reference>
<gene>
    <name evidence="3" type="ORF">BpHYR1_001087</name>
</gene>
<evidence type="ECO:0000313" key="4">
    <source>
        <dbReference type="Proteomes" id="UP000276133"/>
    </source>
</evidence>
<evidence type="ECO:0000256" key="2">
    <source>
        <dbReference type="SAM" id="MobiDB-lite"/>
    </source>
</evidence>
<dbReference type="EMBL" id="REGN01003352">
    <property type="protein sequence ID" value="RNA23098.1"/>
    <property type="molecule type" value="Genomic_DNA"/>
</dbReference>
<proteinExistence type="predicted"/>
<feature type="compositionally biased region" description="Low complexity" evidence="2">
    <location>
        <begin position="24"/>
        <end position="33"/>
    </location>
</feature>